<dbReference type="PANTHER" id="PTHR43669:SF4">
    <property type="entry name" value="SHORT-CHAIN DEHYDROGENASE"/>
    <property type="match status" value="1"/>
</dbReference>
<dbReference type="Gene3D" id="3.40.50.720">
    <property type="entry name" value="NAD(P)-binding Rossmann-like Domain"/>
    <property type="match status" value="1"/>
</dbReference>
<evidence type="ECO:0008006" key="5">
    <source>
        <dbReference type="Google" id="ProtNLM"/>
    </source>
</evidence>
<protein>
    <recommendedName>
        <fullName evidence="5">Short-chain dehydrogenase</fullName>
    </recommendedName>
</protein>
<dbReference type="STRING" id="40998.A0A2P7YMX6"/>
<sequence>MSSKAPIALILGSGPNIGQHVAQAFSAKGYKIALASRSTKSVDKVSNQLHITSDLSDPSSVAKVFEQVKALGYPPSVVVYNAAAFTPADPTDPLTLDVAAFQRDLNINTNSAYTAAHEAVAGFGDLPDSASRTFIYTGSILNTKVLAPFLTLGVGKTATAYIIELAANAYKDRGYKFYYADEREDDGTPMYKDLHGDAHAELFVQLAEGKEQGPWQQTFVKGQGYKDFSRA</sequence>
<organism evidence="3 4">
    <name type="scientific">Elsinoe australis</name>
    <dbReference type="NCBI Taxonomy" id="40998"/>
    <lineage>
        <taxon>Eukaryota</taxon>
        <taxon>Fungi</taxon>
        <taxon>Dikarya</taxon>
        <taxon>Ascomycota</taxon>
        <taxon>Pezizomycotina</taxon>
        <taxon>Dothideomycetes</taxon>
        <taxon>Dothideomycetidae</taxon>
        <taxon>Myriangiales</taxon>
        <taxon>Elsinoaceae</taxon>
        <taxon>Elsinoe</taxon>
    </lineage>
</organism>
<dbReference type="InterPro" id="IPR002347">
    <property type="entry name" value="SDR_fam"/>
</dbReference>
<keyword evidence="4" id="KW-1185">Reference proteome</keyword>
<evidence type="ECO:0000313" key="4">
    <source>
        <dbReference type="Proteomes" id="UP000243723"/>
    </source>
</evidence>
<dbReference type="OrthoDB" id="5336600at2759"/>
<name>A0A2P7YMX6_9PEZI</name>
<dbReference type="Pfam" id="PF13561">
    <property type="entry name" value="adh_short_C2"/>
    <property type="match status" value="1"/>
</dbReference>
<dbReference type="GO" id="GO:0016491">
    <property type="term" value="F:oxidoreductase activity"/>
    <property type="evidence" value="ECO:0007669"/>
    <property type="project" value="UniProtKB-KW"/>
</dbReference>
<dbReference type="AlphaFoldDB" id="A0A2P7YMX6"/>
<keyword evidence="2" id="KW-0560">Oxidoreductase</keyword>
<accession>A0A2P7YMX6</accession>
<evidence type="ECO:0000313" key="3">
    <source>
        <dbReference type="EMBL" id="PSK37309.1"/>
    </source>
</evidence>
<comment type="caution">
    <text evidence="3">The sequence shown here is derived from an EMBL/GenBank/DDBJ whole genome shotgun (WGS) entry which is preliminary data.</text>
</comment>
<dbReference type="Proteomes" id="UP000243723">
    <property type="component" value="Unassembled WGS sequence"/>
</dbReference>
<dbReference type="SUPFAM" id="SSF51735">
    <property type="entry name" value="NAD(P)-binding Rossmann-fold domains"/>
    <property type="match status" value="1"/>
</dbReference>
<proteinExistence type="inferred from homology"/>
<dbReference type="PANTHER" id="PTHR43669">
    <property type="entry name" value="5-KETO-D-GLUCONATE 5-REDUCTASE"/>
    <property type="match status" value="1"/>
</dbReference>
<gene>
    <name evidence="3" type="ORF">B9Z65_2051</name>
</gene>
<evidence type="ECO:0000256" key="2">
    <source>
        <dbReference type="ARBA" id="ARBA00023002"/>
    </source>
</evidence>
<dbReference type="InterPro" id="IPR036291">
    <property type="entry name" value="NAD(P)-bd_dom_sf"/>
</dbReference>
<dbReference type="EMBL" id="NHZQ01000412">
    <property type="protein sequence ID" value="PSK37309.1"/>
    <property type="molecule type" value="Genomic_DNA"/>
</dbReference>
<comment type="similarity">
    <text evidence="1">Belongs to the short-chain dehydrogenases/reductases (SDR) family.</text>
</comment>
<reference evidence="3 4" key="1">
    <citation type="submission" date="2017-05" db="EMBL/GenBank/DDBJ databases">
        <title>Draft genome sequence of Elsinoe australis.</title>
        <authorList>
            <person name="Cheng Q."/>
        </authorList>
    </citation>
    <scope>NUCLEOTIDE SEQUENCE [LARGE SCALE GENOMIC DNA]</scope>
    <source>
        <strain evidence="3 4">NL1</strain>
    </source>
</reference>
<evidence type="ECO:0000256" key="1">
    <source>
        <dbReference type="ARBA" id="ARBA00006484"/>
    </source>
</evidence>